<keyword evidence="6" id="KW-1185">Reference proteome</keyword>
<reference evidence="5" key="2">
    <citation type="submission" date="2025-09" db="UniProtKB">
        <authorList>
            <consortium name="Ensembl"/>
        </authorList>
    </citation>
    <scope>IDENTIFICATION</scope>
</reference>
<dbReference type="GO" id="GO:0005576">
    <property type="term" value="C:extracellular region"/>
    <property type="evidence" value="ECO:0007669"/>
    <property type="project" value="UniProtKB-SubCell"/>
</dbReference>
<dbReference type="GeneTree" id="ENSGT00400000024810"/>
<accession>A0A3Q2XND2</accession>
<evidence type="ECO:0000256" key="1">
    <source>
        <dbReference type="ARBA" id="ARBA00004613"/>
    </source>
</evidence>
<name>A0A3Q2XND2_HIPCM</name>
<dbReference type="InterPro" id="IPR012674">
    <property type="entry name" value="Calycin"/>
</dbReference>
<dbReference type="AlphaFoldDB" id="A0A3Q2XND2"/>
<dbReference type="Proteomes" id="UP000264820">
    <property type="component" value="Unplaced"/>
</dbReference>
<comment type="subcellular location">
    <subcellularLocation>
        <location evidence="1">Secreted</location>
    </subcellularLocation>
</comment>
<reference evidence="5" key="1">
    <citation type="submission" date="2025-08" db="UniProtKB">
        <authorList>
            <consortium name="Ensembl"/>
        </authorList>
    </citation>
    <scope>IDENTIFICATION</scope>
</reference>
<dbReference type="OMA" id="CAEGEGI"/>
<evidence type="ECO:0000256" key="4">
    <source>
        <dbReference type="ARBA" id="ARBA00023180"/>
    </source>
</evidence>
<dbReference type="Ensembl" id="ENSHCOT00000005162.1">
    <property type="protein sequence ID" value="ENSHCOP00000005562.1"/>
    <property type="gene ID" value="ENSHCOG00000007246.1"/>
</dbReference>
<evidence type="ECO:0000313" key="6">
    <source>
        <dbReference type="Proteomes" id="UP000264820"/>
    </source>
</evidence>
<evidence type="ECO:0000256" key="2">
    <source>
        <dbReference type="ARBA" id="ARBA00022525"/>
    </source>
</evidence>
<keyword evidence="3" id="KW-0732">Signal</keyword>
<dbReference type="PANTHER" id="PTHR11967">
    <property type="entry name" value="ALPHA-1-ACID GLYCOPROTEIN"/>
    <property type="match status" value="1"/>
</dbReference>
<keyword evidence="2" id="KW-0964">Secreted</keyword>
<protein>
    <submittedName>
        <fullName evidence="5">Uncharacterized LOC109515178</fullName>
    </submittedName>
</protein>
<dbReference type="SUPFAM" id="SSF50814">
    <property type="entry name" value="Lipocalins"/>
    <property type="match status" value="1"/>
</dbReference>
<evidence type="ECO:0000313" key="5">
    <source>
        <dbReference type="Ensembl" id="ENSHCOP00000005562.1"/>
    </source>
</evidence>
<evidence type="ECO:0000256" key="3">
    <source>
        <dbReference type="ARBA" id="ARBA00022729"/>
    </source>
</evidence>
<dbReference type="Gene3D" id="2.40.128.20">
    <property type="match status" value="1"/>
</dbReference>
<keyword evidence="4" id="KW-0325">Glycoprotein</keyword>
<dbReference type="PANTHER" id="PTHR11967:SF2">
    <property type="entry name" value="ALPHA-1-ACID GLYCOPROTEIN 1"/>
    <property type="match status" value="1"/>
</dbReference>
<organism evidence="5 6">
    <name type="scientific">Hippocampus comes</name>
    <name type="common">Tiger tail seahorse</name>
    <dbReference type="NCBI Taxonomy" id="109280"/>
    <lineage>
        <taxon>Eukaryota</taxon>
        <taxon>Metazoa</taxon>
        <taxon>Chordata</taxon>
        <taxon>Craniata</taxon>
        <taxon>Vertebrata</taxon>
        <taxon>Euteleostomi</taxon>
        <taxon>Actinopterygii</taxon>
        <taxon>Neopterygii</taxon>
        <taxon>Teleostei</taxon>
        <taxon>Neoteleostei</taxon>
        <taxon>Acanthomorphata</taxon>
        <taxon>Syngnathiaria</taxon>
        <taxon>Syngnathiformes</taxon>
        <taxon>Syngnathoidei</taxon>
        <taxon>Syngnathidae</taxon>
        <taxon>Hippocampus</taxon>
    </lineage>
</organism>
<proteinExistence type="predicted"/>
<sequence length="260" mass="28585">MIDAASRASGRQVTLAKQRTRGHKRQCCGIKTVRSSLFAGLASSSIVMKAWCLHFLFALLCSGVGAMPMPEECTPLLAPLPLDDRQQLLGQRTFISGYTDNKVFDAILKISGNTRVTINAAAHNDKDLFLYEEMMMNGTCFGTKMNISIDGNVASAKMQNITSTYHLLPTCDGCQVLSINTTACHLKTFLDVFGIHLDEVVNDQISARSLYLFAPGNTVKDSDLEHFKKQAHCLGFSGEPNFIIDPKKDFCDGHKVVMLN</sequence>